<dbReference type="InterPro" id="IPR025746">
    <property type="entry name" value="PilX_N_dom"/>
</dbReference>
<evidence type="ECO:0000259" key="1">
    <source>
        <dbReference type="Pfam" id="PF13681"/>
    </source>
</evidence>
<accession>A0A7X4HGS9</accession>
<dbReference type="Proteomes" id="UP000450676">
    <property type="component" value="Unassembled WGS sequence"/>
</dbReference>
<evidence type="ECO:0000259" key="2">
    <source>
        <dbReference type="Pfam" id="PF14341"/>
    </source>
</evidence>
<dbReference type="AlphaFoldDB" id="A0A7X4HGS9"/>
<dbReference type="EMBL" id="WWCU01000038">
    <property type="protein sequence ID" value="MYN10478.1"/>
    <property type="molecule type" value="Genomic_DNA"/>
</dbReference>
<comment type="caution">
    <text evidence="3">The sequence shown here is derived from an EMBL/GenBank/DDBJ whole genome shotgun (WGS) entry which is preliminary data.</text>
</comment>
<sequence>MLAEQGIALLLTLLMLIAVLLLGASAARMAMLGEKAARAERDRYVALQAAEDALADAEKEINGGAASTPARAALLAPGSGLGFVQGCGMGADNPGLGLCAPADGDVPVWESVDIGDDGAASRSVPFGRFTGALMETGQGLLPFRRPRYIIERMPYHPPGADAGSTQYLYRVTAIGFGSRESTEAVLQASYRKADEGGTP</sequence>
<name>A0A7X4HGS9_9BURK</name>
<proteinExistence type="predicted"/>
<gene>
    <name evidence="3" type="ORF">GTP77_24465</name>
</gene>
<organism evidence="3 4">
    <name type="scientific">Pseudoduganella aquatica</name>
    <dbReference type="NCBI Taxonomy" id="2660641"/>
    <lineage>
        <taxon>Bacteria</taxon>
        <taxon>Pseudomonadati</taxon>
        <taxon>Pseudomonadota</taxon>
        <taxon>Betaproteobacteria</taxon>
        <taxon>Burkholderiales</taxon>
        <taxon>Oxalobacteraceae</taxon>
        <taxon>Telluria group</taxon>
        <taxon>Pseudoduganella</taxon>
    </lineage>
</organism>
<evidence type="ECO:0000313" key="4">
    <source>
        <dbReference type="Proteomes" id="UP000450676"/>
    </source>
</evidence>
<dbReference type="Pfam" id="PF13681">
    <property type="entry name" value="PilX"/>
    <property type="match status" value="1"/>
</dbReference>
<reference evidence="3 4" key="1">
    <citation type="submission" date="2019-12" db="EMBL/GenBank/DDBJ databases">
        <title>Novel species isolated from a subtropical stream in China.</title>
        <authorList>
            <person name="Lu H."/>
        </authorList>
    </citation>
    <scope>NUCLEOTIDE SEQUENCE [LARGE SCALE GENOMIC DNA]</scope>
    <source>
        <strain evidence="3 4">FT127W</strain>
    </source>
</reference>
<protein>
    <submittedName>
        <fullName evidence="3">Pilus assembly protein</fullName>
    </submittedName>
</protein>
<evidence type="ECO:0000313" key="3">
    <source>
        <dbReference type="EMBL" id="MYN10478.1"/>
    </source>
</evidence>
<feature type="domain" description="Type 4 fimbrial biogenesis protein PilX N-terminal" evidence="2">
    <location>
        <begin position="5"/>
        <end position="51"/>
    </location>
</feature>
<keyword evidence="4" id="KW-1185">Reference proteome</keyword>
<dbReference type="Pfam" id="PF14341">
    <property type="entry name" value="PilX_N"/>
    <property type="match status" value="1"/>
</dbReference>
<feature type="domain" description="PilX/PilW C-terminal" evidence="1">
    <location>
        <begin position="97"/>
        <end position="192"/>
    </location>
</feature>
<dbReference type="InterPro" id="IPR025205">
    <property type="entry name" value="PilX/PilW_C"/>
</dbReference>